<accession>A0A6M0RBR0</accession>
<dbReference type="RefSeq" id="WP_163249568.1">
    <property type="nucleotide sequence ID" value="NZ_SXDP01000010.1"/>
</dbReference>
<dbReference type="Proteomes" id="UP000473885">
    <property type="component" value="Unassembled WGS sequence"/>
</dbReference>
<keyword evidence="4" id="KW-0288">FMN</keyword>
<organism evidence="6 7">
    <name type="scientific">Clostridium niameyense</name>
    <dbReference type="NCBI Taxonomy" id="1622073"/>
    <lineage>
        <taxon>Bacteria</taxon>
        <taxon>Bacillati</taxon>
        <taxon>Bacillota</taxon>
        <taxon>Clostridia</taxon>
        <taxon>Eubacteriales</taxon>
        <taxon>Clostridiaceae</taxon>
        <taxon>Clostridium</taxon>
    </lineage>
</organism>
<evidence type="ECO:0000256" key="4">
    <source>
        <dbReference type="ARBA" id="ARBA00022643"/>
    </source>
</evidence>
<dbReference type="PANTHER" id="PTHR32332:SF18">
    <property type="entry name" value="2-NITROPROPANE DIOXYGENASE"/>
    <property type="match status" value="1"/>
</dbReference>
<dbReference type="Gene3D" id="3.20.20.70">
    <property type="entry name" value="Aldolase class I"/>
    <property type="match status" value="1"/>
</dbReference>
<sequence>MKLNPLKIGNIIAKIPIIQGGMGIGVSGYRLASAVANENAIGIISAAQIGYKEPDFKVNPQKANIRALKSEIKKAREISPKGIIGVNVMVAMTQYDEMIKVALEEDVDLIISGAGLPMNLPKLVEGHDIKIAPIVSSRKAVSIILRSWAKKYNRYPDFIVIEGPKAGGHLGFNKDKLSNKEDISLEKILQDVIDEVNKYNKDIPIIAAGGIYDKEDIKRFLNLGASGVQMATRFIATEECDAHINFKNAFINCYKEDITLVKSPVGLPGRAIRNNFLNLVNNIENLKPNICYNCIKFCDPGKTPYCISDALINAVNGHVDDGLIFTGSNGYRINKIITVKELIKELIE</sequence>
<protein>
    <recommendedName>
        <fullName evidence="2">Probable nitronate monooxygenase</fullName>
    </recommendedName>
</protein>
<evidence type="ECO:0000313" key="6">
    <source>
        <dbReference type="EMBL" id="NEZ47622.1"/>
    </source>
</evidence>
<keyword evidence="7" id="KW-1185">Reference proteome</keyword>
<name>A0A6M0RBR0_9CLOT</name>
<gene>
    <name evidence="6" type="ORF">FDF74_10525</name>
</gene>
<evidence type="ECO:0000256" key="5">
    <source>
        <dbReference type="ARBA" id="ARBA00023002"/>
    </source>
</evidence>
<dbReference type="InterPro" id="IPR013785">
    <property type="entry name" value="Aldolase_TIM"/>
</dbReference>
<evidence type="ECO:0000313" key="7">
    <source>
        <dbReference type="Proteomes" id="UP000473885"/>
    </source>
</evidence>
<evidence type="ECO:0000256" key="2">
    <source>
        <dbReference type="ARBA" id="ARBA00013457"/>
    </source>
</evidence>
<dbReference type="GO" id="GO:0018580">
    <property type="term" value="F:nitronate monooxygenase activity"/>
    <property type="evidence" value="ECO:0007669"/>
    <property type="project" value="InterPro"/>
</dbReference>
<dbReference type="Pfam" id="PF03060">
    <property type="entry name" value="NMO"/>
    <property type="match status" value="1"/>
</dbReference>
<reference evidence="6 7" key="1">
    <citation type="submission" date="2019-04" db="EMBL/GenBank/DDBJ databases">
        <title>Genome sequencing of Clostridium botulinum Groups I-IV and Clostridium butyricum.</title>
        <authorList>
            <person name="Brunt J."/>
            <person name="Van Vliet A.H.M."/>
            <person name="Stringer S.C."/>
            <person name="Carter A.T."/>
            <person name="Peck M.W."/>
        </authorList>
    </citation>
    <scope>NUCLEOTIDE SEQUENCE [LARGE SCALE GENOMIC DNA]</scope>
    <source>
        <strain evidence="6 7">IFR 18/094</strain>
    </source>
</reference>
<dbReference type="InterPro" id="IPR004136">
    <property type="entry name" value="NMO"/>
</dbReference>
<dbReference type="SUPFAM" id="SSF51412">
    <property type="entry name" value="Inosine monophosphate dehydrogenase (IMPDH)"/>
    <property type="match status" value="1"/>
</dbReference>
<dbReference type="AlphaFoldDB" id="A0A6M0RBR0"/>
<evidence type="ECO:0000256" key="3">
    <source>
        <dbReference type="ARBA" id="ARBA00022630"/>
    </source>
</evidence>
<dbReference type="PANTHER" id="PTHR32332">
    <property type="entry name" value="2-NITROPROPANE DIOXYGENASE"/>
    <property type="match status" value="1"/>
</dbReference>
<proteinExistence type="predicted"/>
<keyword evidence="6" id="KW-0503">Monooxygenase</keyword>
<dbReference type="EMBL" id="SXDP01000010">
    <property type="protein sequence ID" value="NEZ47622.1"/>
    <property type="molecule type" value="Genomic_DNA"/>
</dbReference>
<evidence type="ECO:0000256" key="1">
    <source>
        <dbReference type="ARBA" id="ARBA00003535"/>
    </source>
</evidence>
<comment type="caution">
    <text evidence="6">The sequence shown here is derived from an EMBL/GenBank/DDBJ whole genome shotgun (WGS) entry which is preliminary data.</text>
</comment>
<dbReference type="CDD" id="cd04730">
    <property type="entry name" value="NPD_like"/>
    <property type="match status" value="1"/>
</dbReference>
<keyword evidence="3" id="KW-0285">Flavoprotein</keyword>
<comment type="function">
    <text evidence="1">Nitronate monooxygenase that uses molecular oxygen to catalyze the oxidative denitrification of alkyl nitronates. Acts on propionate 3-nitronate (P3N), the presumed physiological substrate. Probably functions in the detoxification of P3N, a metabolic poison produced by plants and fungi as a defense mechanism.</text>
</comment>
<keyword evidence="5" id="KW-0560">Oxidoreductase</keyword>